<dbReference type="Proteomes" id="UP000887116">
    <property type="component" value="Unassembled WGS sequence"/>
</dbReference>
<accession>A0A8X6IY70</accession>
<gene>
    <name evidence="1" type="ORF">TNCT_571751</name>
</gene>
<protein>
    <submittedName>
        <fullName evidence="1">Uncharacterized protein</fullName>
    </submittedName>
</protein>
<name>A0A8X6IY70_TRICU</name>
<evidence type="ECO:0000313" key="1">
    <source>
        <dbReference type="EMBL" id="GFR03428.1"/>
    </source>
</evidence>
<reference evidence="1" key="1">
    <citation type="submission" date="2020-07" db="EMBL/GenBank/DDBJ databases">
        <title>Multicomponent nature underlies the extraordinary mechanical properties of spider dragline silk.</title>
        <authorList>
            <person name="Kono N."/>
            <person name="Nakamura H."/>
            <person name="Mori M."/>
            <person name="Yoshida Y."/>
            <person name="Ohtoshi R."/>
            <person name="Malay A.D."/>
            <person name="Moran D.A.P."/>
            <person name="Tomita M."/>
            <person name="Numata K."/>
            <person name="Arakawa K."/>
        </authorList>
    </citation>
    <scope>NUCLEOTIDE SEQUENCE</scope>
</reference>
<dbReference type="AlphaFoldDB" id="A0A8X6IY70"/>
<organism evidence="1 2">
    <name type="scientific">Trichonephila clavata</name>
    <name type="common">Joro spider</name>
    <name type="synonym">Nephila clavata</name>
    <dbReference type="NCBI Taxonomy" id="2740835"/>
    <lineage>
        <taxon>Eukaryota</taxon>
        <taxon>Metazoa</taxon>
        <taxon>Ecdysozoa</taxon>
        <taxon>Arthropoda</taxon>
        <taxon>Chelicerata</taxon>
        <taxon>Arachnida</taxon>
        <taxon>Araneae</taxon>
        <taxon>Araneomorphae</taxon>
        <taxon>Entelegynae</taxon>
        <taxon>Araneoidea</taxon>
        <taxon>Nephilidae</taxon>
        <taxon>Trichonephila</taxon>
    </lineage>
</organism>
<comment type="caution">
    <text evidence="1">The sequence shown here is derived from an EMBL/GenBank/DDBJ whole genome shotgun (WGS) entry which is preliminary data.</text>
</comment>
<feature type="non-terminal residue" evidence="1">
    <location>
        <position position="1"/>
    </location>
</feature>
<keyword evidence="2" id="KW-1185">Reference proteome</keyword>
<dbReference type="EMBL" id="BMAO01025542">
    <property type="protein sequence ID" value="GFR03428.1"/>
    <property type="molecule type" value="Genomic_DNA"/>
</dbReference>
<proteinExistence type="predicted"/>
<sequence length="95" mass="10783">KSKQKKVRKKLQLVYPHSIFTITKQSEKKDKSENISKRRIIRGNRRPASFAESERVLAGFFLQEYHSMKQGPIEATAALGPRAVGIVCKEAATRL</sequence>
<evidence type="ECO:0000313" key="2">
    <source>
        <dbReference type="Proteomes" id="UP000887116"/>
    </source>
</evidence>